<name>A0A6I8QT72_XENTR</name>
<evidence type="ECO:0000256" key="1">
    <source>
        <dbReference type="SAM" id="MobiDB-lite"/>
    </source>
</evidence>
<dbReference type="AGR" id="Xenbase:XB-GENE-956317"/>
<feature type="region of interest" description="Disordered" evidence="1">
    <location>
        <begin position="120"/>
        <end position="209"/>
    </location>
</feature>
<dbReference type="GO" id="GO:0005929">
    <property type="term" value="C:cilium"/>
    <property type="evidence" value="ECO:0000318"/>
    <property type="project" value="GO_Central"/>
</dbReference>
<dbReference type="Ensembl" id="ENSXETT00000102537">
    <property type="protein sequence ID" value="ENSXETP00000075476"/>
    <property type="gene ID" value="ENSXETG00000041406"/>
</dbReference>
<dbReference type="RefSeq" id="XP_012819447.2">
    <property type="nucleotide sequence ID" value="XM_012963993.3"/>
</dbReference>
<dbReference type="AlphaFoldDB" id="A0A6I8QT72"/>
<evidence type="ECO:0000313" key="4">
    <source>
        <dbReference type="Proteomes" id="UP000008143"/>
    </source>
</evidence>
<feature type="compositionally biased region" description="Polar residues" evidence="1">
    <location>
        <begin position="268"/>
        <end position="279"/>
    </location>
</feature>
<dbReference type="RefSeq" id="XP_031758346.1">
    <property type="nucleotide sequence ID" value="XM_031902486.1"/>
</dbReference>
<dbReference type="Gene3D" id="1.25.10.10">
    <property type="entry name" value="Leucine-rich Repeat Variant"/>
    <property type="match status" value="2"/>
</dbReference>
<dbReference type="OrthoDB" id="63891at2759"/>
<dbReference type="Pfam" id="PF12348">
    <property type="entry name" value="CLASP_N"/>
    <property type="match status" value="1"/>
</dbReference>
<dbReference type="Xenbase" id="XB-GENE-956317">
    <property type="gene designation" value="togaram2"/>
</dbReference>
<feature type="domain" description="TOG" evidence="2">
    <location>
        <begin position="482"/>
        <end position="714"/>
    </location>
</feature>
<dbReference type="InterPro" id="IPR034085">
    <property type="entry name" value="TOG"/>
</dbReference>
<evidence type="ECO:0000259" key="2">
    <source>
        <dbReference type="SMART" id="SM01349"/>
    </source>
</evidence>
<proteinExistence type="predicted"/>
<dbReference type="Bgee" id="ENSXETG00000041406">
    <property type="expression patterns" value="Expressed in neurula embryo and 5 other cell types or tissues"/>
</dbReference>
<feature type="compositionally biased region" description="Basic and acidic residues" evidence="1">
    <location>
        <begin position="282"/>
        <end position="294"/>
    </location>
</feature>
<dbReference type="GO" id="GO:0008017">
    <property type="term" value="F:microtubule binding"/>
    <property type="evidence" value="ECO:0000318"/>
    <property type="project" value="GO_Central"/>
</dbReference>
<dbReference type="GeneTree" id="ENSGT00940000156217"/>
<dbReference type="GeneID" id="100495375"/>
<reference evidence="3" key="1">
    <citation type="journal article" date="2010" name="Science">
        <title>The genome of the Western clawed frog Xenopus tropicalis.</title>
        <authorList>
            <person name="Hellsten U."/>
            <person name="Harland R.M."/>
            <person name="Gilchrist M.J."/>
            <person name="Hendrix D."/>
            <person name="Jurka J."/>
            <person name="Kapitonov V."/>
            <person name="Ovcharenko I."/>
            <person name="Putnam N.H."/>
            <person name="Shu S."/>
            <person name="Taher L."/>
            <person name="Blitz I.L."/>
            <person name="Blumberg B."/>
            <person name="Dichmann D.S."/>
            <person name="Dubchak I."/>
            <person name="Amaya E."/>
            <person name="Detter J.C."/>
            <person name="Fletcher R."/>
            <person name="Gerhard D.S."/>
            <person name="Goodstein D."/>
            <person name="Graves T."/>
            <person name="Grigoriev I.V."/>
            <person name="Grimwood J."/>
            <person name="Kawashima T."/>
            <person name="Lindquist E."/>
            <person name="Lucas S.M."/>
            <person name="Mead P.E."/>
            <person name="Mitros T."/>
            <person name="Ogino H."/>
            <person name="Ohta Y."/>
            <person name="Poliakov A.V."/>
            <person name="Pollet N."/>
            <person name="Robert J."/>
            <person name="Salamov A."/>
            <person name="Sater A.K."/>
            <person name="Schmutz J."/>
            <person name="Terry A."/>
            <person name="Vize P.D."/>
            <person name="Warren W.C."/>
            <person name="Wells D."/>
            <person name="Wills A."/>
            <person name="Wilson R.K."/>
            <person name="Zimmerman L.B."/>
            <person name="Zorn A.M."/>
            <person name="Grainger R."/>
            <person name="Grammer T."/>
            <person name="Khokha M.K."/>
            <person name="Richardson P.M."/>
            <person name="Rokhsar D.S."/>
        </authorList>
    </citation>
    <scope>NUCLEOTIDE SEQUENCE [LARGE SCALE GENOMIC DNA]</scope>
    <source>
        <strain evidence="3">Nigerian</strain>
    </source>
</reference>
<dbReference type="SUPFAM" id="SSF48371">
    <property type="entry name" value="ARM repeat"/>
    <property type="match status" value="1"/>
</dbReference>
<dbReference type="KEGG" id="xtr:100495375"/>
<dbReference type="CTD" id="165186"/>
<reference evidence="3" key="2">
    <citation type="submission" date="2020-05" db="UniProtKB">
        <authorList>
            <consortium name="Ensembl"/>
        </authorList>
    </citation>
    <scope>IDENTIFICATION</scope>
</reference>
<dbReference type="PANTHER" id="PTHR21567">
    <property type="entry name" value="CLASP"/>
    <property type="match status" value="1"/>
</dbReference>
<evidence type="ECO:0000313" key="7">
    <source>
        <dbReference type="Xenbase" id="XB-GENE-956317"/>
    </source>
</evidence>
<dbReference type="Proteomes" id="UP000008143">
    <property type="component" value="Chromosome 5"/>
</dbReference>
<evidence type="ECO:0000313" key="3">
    <source>
        <dbReference type="Ensembl" id="ENSXETP00000075476"/>
    </source>
</evidence>
<organism evidence="3">
    <name type="scientific">Xenopus tropicalis</name>
    <name type="common">Western clawed frog</name>
    <name type="synonym">Silurana tropicalis</name>
    <dbReference type="NCBI Taxonomy" id="8364"/>
    <lineage>
        <taxon>Eukaryota</taxon>
        <taxon>Metazoa</taxon>
        <taxon>Chordata</taxon>
        <taxon>Craniata</taxon>
        <taxon>Vertebrata</taxon>
        <taxon>Euteleostomi</taxon>
        <taxon>Amphibia</taxon>
        <taxon>Batrachia</taxon>
        <taxon>Anura</taxon>
        <taxon>Pipoidea</taxon>
        <taxon>Pipidae</taxon>
        <taxon>Xenopodinae</taxon>
        <taxon>Xenopus</taxon>
        <taxon>Silurana</taxon>
    </lineage>
</organism>
<dbReference type="InterPro" id="IPR016024">
    <property type="entry name" value="ARM-type_fold"/>
</dbReference>
<feature type="region of interest" description="Disordered" evidence="1">
    <location>
        <begin position="733"/>
        <end position="763"/>
    </location>
</feature>
<reference evidence="5 6" key="3">
    <citation type="submission" date="2025-04" db="UniProtKB">
        <authorList>
            <consortium name="RefSeq"/>
        </authorList>
    </citation>
    <scope>IDENTIFICATION</scope>
    <source>
        <strain evidence="5 6">Nigerian</strain>
        <tissue evidence="5 6">Liver and blood</tissue>
    </source>
</reference>
<evidence type="ECO:0000313" key="5">
    <source>
        <dbReference type="RefSeq" id="XP_012819447.2"/>
    </source>
</evidence>
<dbReference type="InterPro" id="IPR011989">
    <property type="entry name" value="ARM-like"/>
</dbReference>
<dbReference type="InterPro" id="IPR024395">
    <property type="entry name" value="CLASP_N_dom"/>
</dbReference>
<feature type="compositionally biased region" description="Polar residues" evidence="1">
    <location>
        <begin position="312"/>
        <end position="322"/>
    </location>
</feature>
<accession>A0A6I8QT72</accession>
<gene>
    <name evidence="3 5 6 7" type="primary">togaram2</name>
</gene>
<dbReference type="PANTHER" id="PTHR21567:SF42">
    <property type="entry name" value="TOG ARRAY REGULATOR OF AXONEMAL MICROTUBULES PROTEIN 2"/>
    <property type="match status" value="1"/>
</dbReference>
<feature type="region of interest" description="Disordered" evidence="1">
    <location>
        <begin position="252"/>
        <end position="346"/>
    </location>
</feature>
<evidence type="ECO:0000313" key="6">
    <source>
        <dbReference type="RefSeq" id="XP_031758346.1"/>
    </source>
</evidence>
<dbReference type="SMART" id="SM01349">
    <property type="entry name" value="TOG"/>
    <property type="match status" value="1"/>
</dbReference>
<protein>
    <submittedName>
        <fullName evidence="3">TOG array regulator of axonemal microtubules 2</fullName>
    </submittedName>
    <submittedName>
        <fullName evidence="5 6">TOG array regulator of axonemal microtubules protein 2 isoform X1</fullName>
    </submittedName>
</protein>
<dbReference type="GO" id="GO:0005881">
    <property type="term" value="C:cytoplasmic microtubule"/>
    <property type="evidence" value="ECO:0000318"/>
    <property type="project" value="GO_Central"/>
</dbReference>
<feature type="compositionally biased region" description="Polar residues" evidence="1">
    <location>
        <begin position="733"/>
        <end position="742"/>
    </location>
</feature>
<dbReference type="OMA" id="PIRDRPA"/>
<keyword evidence="4" id="KW-1185">Reference proteome</keyword>
<dbReference type="GO" id="GO:0000226">
    <property type="term" value="P:microtubule cytoskeleton organization"/>
    <property type="evidence" value="ECO:0000318"/>
    <property type="project" value="GO_Central"/>
</dbReference>
<sequence length="996" mass="109842">MAHNDFTAASFRAPVAVYCGSVPKMKAGYGSMRNGSVDPNLCGNRWTAADTAAIQSTLSFQMKRSYLWGREGDEFHTQMSLPLEIQGRNDPLVGERKKQWEQEVDSAALETARLKDKLKRKISEGCGTKGAPNDGSNSAGPSLKPAVPRSASQRLLNATPPVPPIQRSPQRSPTPQTAGLTESGTHTSNPITDAFIFPEGPDGQSPASVELHNSLHHLRYSTDKKWTALGGIVIPPISKSLGTAVEVKNYEPTADPSSWSPREIPDPRQNQVQESSHSGSAPEEKPSKPLESRNLDPAPPQDQQGGLAAKDSGTSMESQPISFSLGRDGTQFAHSGEEGKENTGRINFTISKSAQDKMRLKQLEMENILQNKRKNQQQLWERLQFVDVEPGGISLDYPSTSVSVSLSGAATIPAASDKRRTTGSYSATKFVSRTSLPSIPTVTQDCTSSDMRHASAYSLPAYIQDGSDWDSDSENGGQSIGPMSHPEQGMIEALRQLNSKDWEHKEKGLGSVRCLSACHPDVLYSRLHDVSTAVTREANNLRSKVSRHAIRTLGDLFKHLKRAMDPEVEEISRVLLHKIGDTNEFIREESDKSLGSMVENASPSKALPALISGGISHRNSSVRKCTAKYLLSVIEQLGAERLLSGTRESTDVLLRTVVRLNQDGQQDTRFYGRRMFCLLMGNPKFESQMERLIPSHDLRDLIATIKQKEANDTLSQAPSAKYQRPLQKSINVFPQESPTPEQSRPKEAEPEPQESPVPRRQPVRAAEVTEQLKHLSKLLTAKDFQSKMDGVALVLEYSRNNPKFVTANITQIFDSFNPRLQDANKKVNQFALESARLMIPLLKESLHHVLVPMVTVVTDNLNSKHSGIYAAAVTVVDTLIANIDNLWLLQPFASRIRFISGRAMSDITERLSGLVTSVYPRKPQAVERHVLPVLWYFLCNITGNGVFPGRNGNFKEVVGKLARTLYREMGPSLEEYASGQPQHATKMLADMLATRQ</sequence>
<feature type="compositionally biased region" description="Polar residues" evidence="1">
    <location>
        <begin position="167"/>
        <end position="191"/>
    </location>
</feature>